<keyword evidence="6" id="KW-0256">Endoplasmic reticulum</keyword>
<accession>A0A1J1H8B1</accession>
<dbReference type="OMA" id="TNVYDNY"/>
<evidence type="ECO:0000256" key="6">
    <source>
        <dbReference type="ARBA" id="ARBA00022824"/>
    </source>
</evidence>
<dbReference type="AlphaFoldDB" id="A0A1J1H8B1"/>
<feature type="transmembrane region" description="Helical" evidence="10">
    <location>
        <begin position="291"/>
        <end position="309"/>
    </location>
</feature>
<dbReference type="VEuPathDB" id="PlasmoDB:PRELSG_1209200"/>
<keyword evidence="12" id="KW-1185">Reference proteome</keyword>
<dbReference type="GeneID" id="39737336"/>
<dbReference type="Pfam" id="PF07787">
    <property type="entry name" value="TMEM43"/>
    <property type="match status" value="1"/>
</dbReference>
<evidence type="ECO:0000256" key="3">
    <source>
        <dbReference type="ARBA" id="ARBA00004586"/>
    </source>
</evidence>
<dbReference type="GO" id="GO:0005637">
    <property type="term" value="C:nuclear inner membrane"/>
    <property type="evidence" value="ECO:0007669"/>
    <property type="project" value="TreeGrafter"/>
</dbReference>
<dbReference type="OrthoDB" id="410725at2759"/>
<evidence type="ECO:0000256" key="7">
    <source>
        <dbReference type="ARBA" id="ARBA00022989"/>
    </source>
</evidence>
<dbReference type="RefSeq" id="XP_028534209.1">
    <property type="nucleotide sequence ID" value="XM_028677862.1"/>
</dbReference>
<proteinExistence type="inferred from homology"/>
<feature type="transmembrane region" description="Helical" evidence="10">
    <location>
        <begin position="321"/>
        <end position="341"/>
    </location>
</feature>
<evidence type="ECO:0008006" key="13">
    <source>
        <dbReference type="Google" id="ProtNLM"/>
    </source>
</evidence>
<gene>
    <name evidence="11" type="ORF">PRELSG_1209200</name>
</gene>
<dbReference type="KEGG" id="prel:PRELSG_1209200"/>
<feature type="transmembrane region" description="Helical" evidence="10">
    <location>
        <begin position="12"/>
        <end position="31"/>
    </location>
</feature>
<dbReference type="EMBL" id="LN835307">
    <property type="protein sequence ID" value="CRH01208.1"/>
    <property type="molecule type" value="Genomic_DNA"/>
</dbReference>
<evidence type="ECO:0000256" key="2">
    <source>
        <dbReference type="ARBA" id="ARBA00004259"/>
    </source>
</evidence>
<organism evidence="11 12">
    <name type="scientific">Plasmodium relictum</name>
    <dbReference type="NCBI Taxonomy" id="85471"/>
    <lineage>
        <taxon>Eukaryota</taxon>
        <taxon>Sar</taxon>
        <taxon>Alveolata</taxon>
        <taxon>Apicomplexa</taxon>
        <taxon>Aconoidasida</taxon>
        <taxon>Haemosporida</taxon>
        <taxon>Plasmodiidae</taxon>
        <taxon>Plasmodium</taxon>
        <taxon>Plasmodium (Haemamoeba)</taxon>
    </lineage>
</organism>
<dbReference type="Proteomes" id="UP000220158">
    <property type="component" value="Chromosome 12"/>
</dbReference>
<evidence type="ECO:0000256" key="8">
    <source>
        <dbReference type="ARBA" id="ARBA00023136"/>
    </source>
</evidence>
<dbReference type="GO" id="GO:0005789">
    <property type="term" value="C:endoplasmic reticulum membrane"/>
    <property type="evidence" value="ECO:0007669"/>
    <property type="project" value="UniProtKB-SubCell"/>
</dbReference>
<protein>
    <recommendedName>
        <fullName evidence="13">Transmembrane protein 43</fullName>
    </recommendedName>
</protein>
<comment type="similarity">
    <text evidence="4">Belongs to the TMEM43 family.</text>
</comment>
<dbReference type="GO" id="GO:0006629">
    <property type="term" value="P:lipid metabolic process"/>
    <property type="evidence" value="ECO:0007669"/>
    <property type="project" value="TreeGrafter"/>
</dbReference>
<keyword evidence="9" id="KW-0539">Nucleus</keyword>
<keyword evidence="7 10" id="KW-1133">Transmembrane helix</keyword>
<evidence type="ECO:0000313" key="12">
    <source>
        <dbReference type="Proteomes" id="UP000220158"/>
    </source>
</evidence>
<keyword evidence="8 10" id="KW-0472">Membrane</keyword>
<sequence length="447" mass="52186">MFNNEEFCFPKKILSISAMALTVILLIFTIINEYKYVTYSKELRPIIKNAIPVSCIPLEENNGKIIHINCPLQDLETFYAPSEFSSNIYSFRGVFFEIKVEMYQWIRDYGNLGLYARGRFEDHLVRTPYNFLFFFKRRENPTYMPAVGNVGRKYANYAKAGNYRLPKNALVNFQKKKKLDLVDDGWFTESEIKPPFTIDHLNTNVYNNYLYTGDPLNPQVGDIRISFYGSTAEHATVVGVQRSRLMNTIFEIDDINIMNQNITLLSEDNRTMINQTKDFIHKNYGNITSLWLFRIITCFFVSTQIFSFLSDGSKNLFWRYSVSLISSAIVLSLFPCIFWFFCDTAVFLFLFVLIFFMSVSLLFICNSEMDEGYTEMKNYMKRSVTEPTNYTFLNIPDEGGDMYEDYNYQKNNVNVVFNSNSDISFSQSIHKQNGTQSESSPNYIYRN</sequence>
<evidence type="ECO:0000256" key="10">
    <source>
        <dbReference type="SAM" id="Phobius"/>
    </source>
</evidence>
<feature type="transmembrane region" description="Helical" evidence="10">
    <location>
        <begin position="347"/>
        <end position="367"/>
    </location>
</feature>
<dbReference type="PANTHER" id="PTHR13416:SF2">
    <property type="entry name" value="TRANSMEMBRANE PROTEIN 43"/>
    <property type="match status" value="1"/>
</dbReference>
<dbReference type="GO" id="GO:0071763">
    <property type="term" value="P:nuclear membrane organization"/>
    <property type="evidence" value="ECO:0007669"/>
    <property type="project" value="TreeGrafter"/>
</dbReference>
<dbReference type="InterPro" id="IPR012430">
    <property type="entry name" value="TMEM43_fam"/>
</dbReference>
<dbReference type="PANTHER" id="PTHR13416">
    <property type="match status" value="1"/>
</dbReference>
<evidence type="ECO:0000313" key="11">
    <source>
        <dbReference type="EMBL" id="CRH01208.1"/>
    </source>
</evidence>
<keyword evidence="5 10" id="KW-0812">Transmembrane</keyword>
<evidence type="ECO:0000256" key="1">
    <source>
        <dbReference type="ARBA" id="ARBA00004127"/>
    </source>
</evidence>
<evidence type="ECO:0000256" key="4">
    <source>
        <dbReference type="ARBA" id="ARBA00006627"/>
    </source>
</evidence>
<reference evidence="11 12" key="1">
    <citation type="submission" date="2015-04" db="EMBL/GenBank/DDBJ databases">
        <authorList>
            <consortium name="Pathogen Informatics"/>
        </authorList>
    </citation>
    <scope>NUCLEOTIDE SEQUENCE [LARGE SCALE GENOMIC DNA]</scope>
    <source>
        <strain evidence="11 12">SGS1</strain>
    </source>
</reference>
<comment type="subcellular location">
    <subcellularLocation>
        <location evidence="1">Endomembrane system</location>
        <topology evidence="1">Multi-pass membrane protein</topology>
    </subcellularLocation>
    <subcellularLocation>
        <location evidence="3">Endoplasmic reticulum membrane</location>
    </subcellularLocation>
    <subcellularLocation>
        <location evidence="2">Nucleus envelope</location>
    </subcellularLocation>
</comment>
<evidence type="ECO:0000256" key="5">
    <source>
        <dbReference type="ARBA" id="ARBA00022692"/>
    </source>
</evidence>
<name>A0A1J1H8B1_PLARL</name>
<evidence type="ECO:0000256" key="9">
    <source>
        <dbReference type="ARBA" id="ARBA00023242"/>
    </source>
</evidence>